<dbReference type="PANTHER" id="PTHR23236:SF51">
    <property type="entry name" value="NUCLEOLAR PROTEIN 6"/>
    <property type="match status" value="1"/>
</dbReference>
<feature type="compositionally biased region" description="Basic and acidic residues" evidence="3">
    <location>
        <begin position="265"/>
        <end position="285"/>
    </location>
</feature>
<dbReference type="SMART" id="SM00360">
    <property type="entry name" value="RRM"/>
    <property type="match status" value="1"/>
</dbReference>
<sequence>MGELSKREKKAAKFRAIHAAGTQNESETIPTTNDPDSSLPVASKVDEKDPNEDSKSLELASKGHKDVASPEATVRNQEEQTKKKKKKSASKVQDIGTSGDTKPTKTIFNEQGEAEQQTQEVSTVNKATKTNQKYIVFVGNMAYDVTAEMLAKHFVETCGETPKVRLLTKRADPRAFDKLSNSKKKSIAKGKAQDPTAAVSKGCAFVEFSTPKALQKGLRFHHSMFRGRQINVELTAGGGGTSETRKKKIQDKNADLEKERKKHFEQHVKPQAEAQKRKAHEEAVPREPGPVPAPSKKRMKFASGANAVRLG</sequence>
<dbReference type="SUPFAM" id="SSF54928">
    <property type="entry name" value="RNA-binding domain, RBD"/>
    <property type="match status" value="1"/>
</dbReference>
<feature type="domain" description="RRM" evidence="4">
    <location>
        <begin position="134"/>
        <end position="237"/>
    </location>
</feature>
<feature type="compositionally biased region" description="Basic residues" evidence="3">
    <location>
        <begin position="7"/>
        <end position="16"/>
    </location>
</feature>
<dbReference type="InterPro" id="IPR035979">
    <property type="entry name" value="RBD_domain_sf"/>
</dbReference>
<evidence type="ECO:0000256" key="2">
    <source>
        <dbReference type="PROSITE-ProRule" id="PRU00176"/>
    </source>
</evidence>
<feature type="region of interest" description="Disordered" evidence="3">
    <location>
        <begin position="1"/>
        <end position="104"/>
    </location>
</feature>
<keyword evidence="6" id="KW-1185">Reference proteome</keyword>
<keyword evidence="1 2" id="KW-0694">RNA-binding</keyword>
<feature type="compositionally biased region" description="Basic and acidic residues" evidence="3">
    <location>
        <begin position="250"/>
        <end position="259"/>
    </location>
</feature>
<name>A0AAJ6CGI0_9BASI</name>
<dbReference type="PANTHER" id="PTHR23236">
    <property type="entry name" value="EUKARYOTIC TRANSLATION INITIATION FACTOR 4B/4H"/>
    <property type="match status" value="1"/>
</dbReference>
<feature type="compositionally biased region" description="Polar residues" evidence="3">
    <location>
        <begin position="95"/>
        <end position="104"/>
    </location>
</feature>
<dbReference type="GO" id="GO:0005730">
    <property type="term" value="C:nucleolus"/>
    <property type="evidence" value="ECO:0007669"/>
    <property type="project" value="TreeGrafter"/>
</dbReference>
<proteinExistence type="predicted"/>
<dbReference type="InterPro" id="IPR034228">
    <property type="entry name" value="Nop6_RRM"/>
</dbReference>
<feature type="region of interest" description="Disordered" evidence="3">
    <location>
        <begin position="236"/>
        <end position="311"/>
    </location>
</feature>
<dbReference type="GO" id="GO:0019843">
    <property type="term" value="F:rRNA binding"/>
    <property type="evidence" value="ECO:0007669"/>
    <property type="project" value="TreeGrafter"/>
</dbReference>
<evidence type="ECO:0000313" key="5">
    <source>
        <dbReference type="EMBL" id="WFC98819.1"/>
    </source>
</evidence>
<organism evidence="5 6">
    <name type="scientific">Malassezia yamatoensis</name>
    <dbReference type="NCBI Taxonomy" id="253288"/>
    <lineage>
        <taxon>Eukaryota</taxon>
        <taxon>Fungi</taxon>
        <taxon>Dikarya</taxon>
        <taxon>Basidiomycota</taxon>
        <taxon>Ustilaginomycotina</taxon>
        <taxon>Malasseziomycetes</taxon>
        <taxon>Malasseziales</taxon>
        <taxon>Malasseziaceae</taxon>
        <taxon>Malassezia</taxon>
    </lineage>
</organism>
<dbReference type="InterPro" id="IPR000504">
    <property type="entry name" value="RRM_dom"/>
</dbReference>
<dbReference type="Proteomes" id="UP001219567">
    <property type="component" value="Chromosome 2"/>
</dbReference>
<dbReference type="AlphaFoldDB" id="A0AAJ6CGI0"/>
<evidence type="ECO:0000259" key="4">
    <source>
        <dbReference type="PROSITE" id="PS50102"/>
    </source>
</evidence>
<evidence type="ECO:0000256" key="1">
    <source>
        <dbReference type="ARBA" id="ARBA00022884"/>
    </source>
</evidence>
<dbReference type="GO" id="GO:0042274">
    <property type="term" value="P:ribosomal small subunit biogenesis"/>
    <property type="evidence" value="ECO:0007669"/>
    <property type="project" value="TreeGrafter"/>
</dbReference>
<feature type="compositionally biased region" description="Polar residues" evidence="3">
    <location>
        <begin position="21"/>
        <end position="36"/>
    </location>
</feature>
<dbReference type="EMBL" id="CP119944">
    <property type="protein sequence ID" value="WFC98819.1"/>
    <property type="molecule type" value="Genomic_DNA"/>
</dbReference>
<evidence type="ECO:0000313" key="6">
    <source>
        <dbReference type="Proteomes" id="UP001219567"/>
    </source>
</evidence>
<gene>
    <name evidence="5" type="ORF">MYAM1_001552</name>
</gene>
<dbReference type="Gene3D" id="3.30.70.330">
    <property type="match status" value="1"/>
</dbReference>
<evidence type="ECO:0000256" key="3">
    <source>
        <dbReference type="SAM" id="MobiDB-lite"/>
    </source>
</evidence>
<feature type="compositionally biased region" description="Basic and acidic residues" evidence="3">
    <location>
        <begin position="44"/>
        <end position="68"/>
    </location>
</feature>
<dbReference type="PROSITE" id="PS50102">
    <property type="entry name" value="RRM"/>
    <property type="match status" value="1"/>
</dbReference>
<reference evidence="5 6" key="1">
    <citation type="submission" date="2023-03" db="EMBL/GenBank/DDBJ databases">
        <title>Mating type loci evolution in Malassezia.</title>
        <authorList>
            <person name="Coelho M.A."/>
        </authorList>
    </citation>
    <scope>NUCLEOTIDE SEQUENCE [LARGE SCALE GENOMIC DNA]</scope>
    <source>
        <strain evidence="5 6">CBS 9725</strain>
    </source>
</reference>
<dbReference type="InterPro" id="IPR012677">
    <property type="entry name" value="Nucleotide-bd_a/b_plait_sf"/>
</dbReference>
<dbReference type="CDD" id="cd12400">
    <property type="entry name" value="RRM_Nop6"/>
    <property type="match status" value="1"/>
</dbReference>
<accession>A0AAJ6CGI0</accession>
<protein>
    <recommendedName>
        <fullName evidence="4">RRM domain-containing protein</fullName>
    </recommendedName>
</protein>